<organism evidence="1 2">
    <name type="scientific">Thermococcus radiotolerans</name>
    <dbReference type="NCBI Taxonomy" id="187880"/>
    <lineage>
        <taxon>Archaea</taxon>
        <taxon>Methanobacteriati</taxon>
        <taxon>Methanobacteriota</taxon>
        <taxon>Thermococci</taxon>
        <taxon>Thermococcales</taxon>
        <taxon>Thermococcaceae</taxon>
        <taxon>Thermococcus</taxon>
    </lineage>
</organism>
<dbReference type="KEGG" id="trl:A3L10_00360"/>
<evidence type="ECO:0000313" key="1">
    <source>
        <dbReference type="EMBL" id="ASJ13654.1"/>
    </source>
</evidence>
<dbReference type="EMBL" id="CP015106">
    <property type="protein sequence ID" value="ASJ13654.1"/>
    <property type="molecule type" value="Genomic_DNA"/>
</dbReference>
<accession>A0A2Z2MW50</accession>
<reference evidence="1 2" key="1">
    <citation type="submission" date="2016-04" db="EMBL/GenBank/DDBJ databases">
        <title>Complete genome sequence of Thermococcus radiotolerans type strain EJ2.</title>
        <authorList>
            <person name="Oger P.M."/>
        </authorList>
    </citation>
    <scope>NUCLEOTIDE SEQUENCE [LARGE SCALE GENOMIC DNA]</scope>
    <source>
        <strain evidence="1 2">EJ2</strain>
    </source>
</reference>
<proteinExistence type="predicted"/>
<gene>
    <name evidence="1" type="ORF">A3L10_00360</name>
</gene>
<protein>
    <submittedName>
        <fullName evidence="1">Uncharacterized protein</fullName>
    </submittedName>
</protein>
<dbReference type="AlphaFoldDB" id="A0A2Z2MW50"/>
<evidence type="ECO:0000313" key="2">
    <source>
        <dbReference type="Proteomes" id="UP000250085"/>
    </source>
</evidence>
<dbReference type="Proteomes" id="UP000250085">
    <property type="component" value="Chromosome"/>
</dbReference>
<sequence>MKRPILILGVIFVLIGSLLTVWDYNSRPACTCASTLSNESVHELRIFNITNGGIVNGTVLAVRVPLMGQNLTVRDPERDVYVVFNRRGELYLPKTPIFFRRIQVDGLGNEKVEVYANLAGGYVFDVKPGMFVVPESVDAIQFPLTRYGAELGFLNPRGRIVIVDQNRTEIILGDSIKIPRLNITLHGKPRVLKAVYSPTTPKKVWIDGYVDLGNGRITYYTYGIDINPIDETLPALVSVERGSSFTAFNYSHFRLIEGECPVEKIGPEGPLSLSLGLLMIFAGLLWRT</sequence>
<keyword evidence="2" id="KW-1185">Reference proteome</keyword>
<name>A0A2Z2MW50_9EURY</name>